<evidence type="ECO:0000313" key="2">
    <source>
        <dbReference type="EMBL" id="OCF23983.1"/>
    </source>
</evidence>
<keyword evidence="1" id="KW-0732">Signal</keyword>
<dbReference type="AlphaFoldDB" id="A0A1B9FYY1"/>
<dbReference type="VEuPathDB" id="FungiDB:I302_06969"/>
<feature type="signal peptide" evidence="1">
    <location>
        <begin position="1"/>
        <end position="20"/>
    </location>
</feature>
<evidence type="ECO:0000256" key="1">
    <source>
        <dbReference type="SAM" id="SignalP"/>
    </source>
</evidence>
<feature type="chain" id="PRO_5008626573" description="AA1-like domain-containing protein" evidence="1">
    <location>
        <begin position="21"/>
        <end position="172"/>
    </location>
</feature>
<sequence length="172" mass="18789">MSFATLKLFTFLAISATALALPAKSAGTWGISFDFALDVTVIAPNGTGMSLSYRGEEGKMKKGPTNDFDPAKNETFLFQTFEEDGRTVKVDASCVIQGKSKGDNIRWNLLPDEPYLDGTRSDDARLTCESEGQVIVDSVGLFLSYLSYCAVPSSRYQKNYHEGCAVPDLVLF</sequence>
<reference evidence="2" key="2">
    <citation type="submission" date="2014-01" db="EMBL/GenBank/DDBJ databases">
        <title>Evolution of pathogenesis and genome organization in the Tremellales.</title>
        <authorList>
            <person name="Cuomo C."/>
            <person name="Litvintseva A."/>
            <person name="Heitman J."/>
            <person name="Chen Y."/>
            <person name="Sun S."/>
            <person name="Springer D."/>
            <person name="Dromer F."/>
            <person name="Young S."/>
            <person name="Zeng Q."/>
            <person name="Chapman S."/>
            <person name="Gujja S."/>
            <person name="Saif S."/>
            <person name="Birren B."/>
        </authorList>
    </citation>
    <scope>NUCLEOTIDE SEQUENCE</scope>
    <source>
        <strain evidence="2">CBS 10118</strain>
    </source>
</reference>
<organism evidence="2">
    <name type="scientific">Kwoniella bestiolae CBS 10118</name>
    <dbReference type="NCBI Taxonomy" id="1296100"/>
    <lineage>
        <taxon>Eukaryota</taxon>
        <taxon>Fungi</taxon>
        <taxon>Dikarya</taxon>
        <taxon>Basidiomycota</taxon>
        <taxon>Agaricomycotina</taxon>
        <taxon>Tremellomycetes</taxon>
        <taxon>Tremellales</taxon>
        <taxon>Cryptococcaceae</taxon>
        <taxon>Kwoniella</taxon>
    </lineage>
</organism>
<accession>A0A1B9FYY1</accession>
<name>A0A1B9FYY1_9TREE</name>
<reference evidence="2" key="1">
    <citation type="submission" date="2013-07" db="EMBL/GenBank/DDBJ databases">
        <title>The Genome Sequence of Cryptococcus bestiolae CBS10118.</title>
        <authorList>
            <consortium name="The Broad Institute Genome Sequencing Platform"/>
            <person name="Cuomo C."/>
            <person name="Litvintseva A."/>
            <person name="Chen Y."/>
            <person name="Heitman J."/>
            <person name="Sun S."/>
            <person name="Springer D."/>
            <person name="Dromer F."/>
            <person name="Young S.K."/>
            <person name="Zeng Q."/>
            <person name="Gargeya S."/>
            <person name="Fitzgerald M."/>
            <person name="Abouelleil A."/>
            <person name="Alvarado L."/>
            <person name="Berlin A.M."/>
            <person name="Chapman S.B."/>
            <person name="Dewar J."/>
            <person name="Goldberg J."/>
            <person name="Griggs A."/>
            <person name="Gujja S."/>
            <person name="Hansen M."/>
            <person name="Howarth C."/>
            <person name="Imamovic A."/>
            <person name="Larimer J."/>
            <person name="McCowan C."/>
            <person name="Murphy C."/>
            <person name="Pearson M."/>
            <person name="Priest M."/>
            <person name="Roberts A."/>
            <person name="Saif S."/>
            <person name="Shea T."/>
            <person name="Sykes S."/>
            <person name="Wortman J."/>
            <person name="Nusbaum C."/>
            <person name="Birren B."/>
        </authorList>
    </citation>
    <scope>NUCLEOTIDE SEQUENCE [LARGE SCALE GENOMIC DNA]</scope>
    <source>
        <strain evidence="2">CBS 10118</strain>
    </source>
</reference>
<proteinExistence type="predicted"/>
<gene>
    <name evidence="2" type="ORF">I302_06969</name>
</gene>
<protein>
    <recommendedName>
        <fullName evidence="3">AA1-like domain-containing protein</fullName>
    </recommendedName>
</protein>
<dbReference type="EMBL" id="KI894023">
    <property type="protein sequence ID" value="OCF23983.1"/>
    <property type="molecule type" value="Genomic_DNA"/>
</dbReference>
<evidence type="ECO:0008006" key="3">
    <source>
        <dbReference type="Google" id="ProtNLM"/>
    </source>
</evidence>